<name>A0A521DIW9_9FLAO</name>
<keyword evidence="1" id="KW-0812">Transmembrane</keyword>
<evidence type="ECO:0000259" key="2">
    <source>
        <dbReference type="Pfam" id="PF00149"/>
    </source>
</evidence>
<evidence type="ECO:0000256" key="1">
    <source>
        <dbReference type="SAM" id="Phobius"/>
    </source>
</evidence>
<sequence length="276" mass="31940">MRKNRYLGVGSFFVFPAHFITFVLLRYIMKIQVISDLHREFGSTELCFDHSDIVVLAGDVNLGTKGIEWIKNAIPDKPVIYVLGNHEYYKGSYPKTLNKIKEAALDSNVFVLENSFADIDGIRFHGATLWTDFSIFGNPVQYGMLCQSKMNDYKMIRRDPTYSRMRTLDTFKIHQFSKQWLKESLEDSKGLKNIVITHHAPSLQSVPEHYKEDPLTAAYASDLEDLITEHQPLYWIHGHIHTPCRYKIGETEIICNPHGYIDEKYNGYDKELLIVV</sequence>
<dbReference type="Pfam" id="PF00149">
    <property type="entry name" value="Metallophos"/>
    <property type="match status" value="1"/>
</dbReference>
<dbReference type="SUPFAM" id="SSF56300">
    <property type="entry name" value="Metallo-dependent phosphatases"/>
    <property type="match status" value="1"/>
</dbReference>
<dbReference type="Gene3D" id="3.60.21.10">
    <property type="match status" value="1"/>
</dbReference>
<dbReference type="GO" id="GO:0016787">
    <property type="term" value="F:hydrolase activity"/>
    <property type="evidence" value="ECO:0007669"/>
    <property type="project" value="InterPro"/>
</dbReference>
<dbReference type="InterPro" id="IPR029052">
    <property type="entry name" value="Metallo-depent_PP-like"/>
</dbReference>
<evidence type="ECO:0000313" key="4">
    <source>
        <dbReference type="Proteomes" id="UP000316916"/>
    </source>
</evidence>
<dbReference type="EMBL" id="FXTC01000005">
    <property type="protein sequence ID" value="SMO71657.1"/>
    <property type="molecule type" value="Genomic_DNA"/>
</dbReference>
<proteinExistence type="predicted"/>
<feature type="transmembrane region" description="Helical" evidence="1">
    <location>
        <begin position="6"/>
        <end position="29"/>
    </location>
</feature>
<protein>
    <submittedName>
        <fullName evidence="3">Predicted phosphoesterase</fullName>
    </submittedName>
</protein>
<dbReference type="PANTHER" id="PTHR37844:SF2">
    <property type="entry name" value="SER_THR PROTEIN PHOSPHATASE SUPERFAMILY (AFU_ORTHOLOGUE AFUA_1G14840)"/>
    <property type="match status" value="1"/>
</dbReference>
<dbReference type="AlphaFoldDB" id="A0A521DIW9"/>
<feature type="domain" description="Calcineurin-like phosphoesterase" evidence="2">
    <location>
        <begin position="29"/>
        <end position="243"/>
    </location>
</feature>
<dbReference type="PANTHER" id="PTHR37844">
    <property type="entry name" value="SER/THR PROTEIN PHOSPHATASE SUPERFAMILY (AFU_ORTHOLOGUE AFUA_1G14840)"/>
    <property type="match status" value="1"/>
</dbReference>
<keyword evidence="4" id="KW-1185">Reference proteome</keyword>
<dbReference type="InterPro" id="IPR004843">
    <property type="entry name" value="Calcineurin-like_PHP"/>
</dbReference>
<evidence type="ECO:0000313" key="3">
    <source>
        <dbReference type="EMBL" id="SMO71657.1"/>
    </source>
</evidence>
<dbReference type="Proteomes" id="UP000316916">
    <property type="component" value="Unassembled WGS sequence"/>
</dbReference>
<accession>A0A521DIW9</accession>
<organism evidence="3 4">
    <name type="scientific">Chryseobacterium rhizoplanae</name>
    <dbReference type="NCBI Taxonomy" id="1609531"/>
    <lineage>
        <taxon>Bacteria</taxon>
        <taxon>Pseudomonadati</taxon>
        <taxon>Bacteroidota</taxon>
        <taxon>Flavobacteriia</taxon>
        <taxon>Flavobacteriales</taxon>
        <taxon>Weeksellaceae</taxon>
        <taxon>Chryseobacterium group</taxon>
        <taxon>Chryseobacterium</taxon>
    </lineage>
</organism>
<keyword evidence="1" id="KW-1133">Transmembrane helix</keyword>
<reference evidence="3 4" key="1">
    <citation type="submission" date="2017-05" db="EMBL/GenBank/DDBJ databases">
        <authorList>
            <person name="Varghese N."/>
            <person name="Submissions S."/>
        </authorList>
    </citation>
    <scope>NUCLEOTIDE SEQUENCE [LARGE SCALE GENOMIC DNA]</scope>
    <source>
        <strain evidence="3 4">DSM 29371</strain>
    </source>
</reference>
<keyword evidence="1" id="KW-0472">Membrane</keyword>
<gene>
    <name evidence="3" type="ORF">SAMN06265171_105164</name>
</gene>